<evidence type="ECO:0000313" key="1">
    <source>
        <dbReference type="EMBL" id="KAK9303652.1"/>
    </source>
</evidence>
<name>A0AAW1A0U0_9HYME</name>
<proteinExistence type="predicted"/>
<reference evidence="1 2" key="1">
    <citation type="submission" date="2024-05" db="EMBL/GenBank/DDBJ databases">
        <title>The nuclear and mitochondrial genome assemblies of Tetragonisca angustula (Apidae: Meliponini), a tiny yet remarkable pollinator in the Neotropics.</title>
        <authorList>
            <person name="Ferrari R."/>
            <person name="Ricardo P.C."/>
            <person name="Dias F.C."/>
            <person name="Araujo N.S."/>
            <person name="Soares D.O."/>
            <person name="Zhou Q.-S."/>
            <person name="Zhu C.-D."/>
            <person name="Coutinho L."/>
            <person name="Airas M.C."/>
            <person name="Batista T.M."/>
        </authorList>
    </citation>
    <scope>NUCLEOTIDE SEQUENCE [LARGE SCALE GENOMIC DNA]</scope>
    <source>
        <strain evidence="1">ASF017062</strain>
        <tissue evidence="1">Abdomen</tissue>
    </source>
</reference>
<accession>A0AAW1A0U0</accession>
<sequence>MTRRISLGIARIPIEERDDDDDDDGGLNSLRIVRSILIPINQRTADESRGKRQAKLGALGGLEKKELKDGTGRRHSWLGLGEERDVHPPHEEWKIEICSISSIDRGVVFDV</sequence>
<gene>
    <name evidence="1" type="ORF">QLX08_004743</name>
</gene>
<protein>
    <submittedName>
        <fullName evidence="1">Uncharacterized protein</fullName>
    </submittedName>
</protein>
<dbReference type="EMBL" id="JAWNGG020000074">
    <property type="protein sequence ID" value="KAK9303652.1"/>
    <property type="molecule type" value="Genomic_DNA"/>
</dbReference>
<comment type="caution">
    <text evidence="1">The sequence shown here is derived from an EMBL/GenBank/DDBJ whole genome shotgun (WGS) entry which is preliminary data.</text>
</comment>
<keyword evidence="2" id="KW-1185">Reference proteome</keyword>
<dbReference type="Proteomes" id="UP001432146">
    <property type="component" value="Unassembled WGS sequence"/>
</dbReference>
<evidence type="ECO:0000313" key="2">
    <source>
        <dbReference type="Proteomes" id="UP001432146"/>
    </source>
</evidence>
<dbReference type="AlphaFoldDB" id="A0AAW1A0U0"/>
<organism evidence="1 2">
    <name type="scientific">Tetragonisca angustula</name>
    <dbReference type="NCBI Taxonomy" id="166442"/>
    <lineage>
        <taxon>Eukaryota</taxon>
        <taxon>Metazoa</taxon>
        <taxon>Ecdysozoa</taxon>
        <taxon>Arthropoda</taxon>
        <taxon>Hexapoda</taxon>
        <taxon>Insecta</taxon>
        <taxon>Pterygota</taxon>
        <taxon>Neoptera</taxon>
        <taxon>Endopterygota</taxon>
        <taxon>Hymenoptera</taxon>
        <taxon>Apocrita</taxon>
        <taxon>Aculeata</taxon>
        <taxon>Apoidea</taxon>
        <taxon>Anthophila</taxon>
        <taxon>Apidae</taxon>
        <taxon>Tetragonisca</taxon>
    </lineage>
</organism>